<reference evidence="1 2" key="1">
    <citation type="submission" date="2020-08" db="EMBL/GenBank/DDBJ databases">
        <title>Genomic Encyclopedia of Type Strains, Phase IV (KMG-IV): sequencing the most valuable type-strain genomes for metagenomic binning, comparative biology and taxonomic classification.</title>
        <authorList>
            <person name="Goeker M."/>
        </authorList>
    </citation>
    <scope>NUCLEOTIDE SEQUENCE [LARGE SCALE GENOMIC DNA]</scope>
    <source>
        <strain evidence="1 2">DSM 100211</strain>
    </source>
</reference>
<evidence type="ECO:0000313" key="1">
    <source>
        <dbReference type="EMBL" id="MBB3976083.1"/>
    </source>
</evidence>
<dbReference type="AlphaFoldDB" id="A0A7W6GIE3"/>
<comment type="caution">
    <text evidence="1">The sequence shown here is derived from an EMBL/GenBank/DDBJ whole genome shotgun (WGS) entry which is preliminary data.</text>
</comment>
<evidence type="ECO:0000313" key="2">
    <source>
        <dbReference type="Proteomes" id="UP000574761"/>
    </source>
</evidence>
<proteinExistence type="predicted"/>
<gene>
    <name evidence="1" type="ORF">GGQ64_001270</name>
</gene>
<protein>
    <submittedName>
        <fullName evidence="1">Antitoxin VapB</fullName>
    </submittedName>
</protein>
<dbReference type="Proteomes" id="UP000574761">
    <property type="component" value="Unassembled WGS sequence"/>
</dbReference>
<keyword evidence="2" id="KW-1185">Reference proteome</keyword>
<name>A0A7W6GIE3_9HYPH</name>
<dbReference type="Pfam" id="PF07704">
    <property type="entry name" value="PSK_trans_fac"/>
    <property type="match status" value="1"/>
</dbReference>
<sequence length="84" mass="9454">MPLNIKDETTHELARQLAERTGESLTRAVRHALEEKLARLRAEKPAPRLADQLDRIALDCAALPVLDRRSPEDIIGYDEDGLPQ</sequence>
<organism evidence="1 2">
    <name type="scientific">Mycoplana azooxidifex</name>
    <dbReference type="NCBI Taxonomy" id="1636188"/>
    <lineage>
        <taxon>Bacteria</taxon>
        <taxon>Pseudomonadati</taxon>
        <taxon>Pseudomonadota</taxon>
        <taxon>Alphaproteobacteria</taxon>
        <taxon>Hyphomicrobiales</taxon>
        <taxon>Rhizobiaceae</taxon>
        <taxon>Mycoplana</taxon>
    </lineage>
</organism>
<dbReference type="InterPro" id="IPR011660">
    <property type="entry name" value="VapB-like"/>
</dbReference>
<dbReference type="RefSeq" id="WP_183800649.1">
    <property type="nucleotide sequence ID" value="NZ_JACIEE010000002.1"/>
</dbReference>
<dbReference type="EMBL" id="JACIEE010000002">
    <property type="protein sequence ID" value="MBB3976083.1"/>
    <property type="molecule type" value="Genomic_DNA"/>
</dbReference>
<accession>A0A7W6GIE3</accession>